<keyword evidence="4 10" id="KW-0441">Lipid A biosynthesis</keyword>
<dbReference type="AlphaFoldDB" id="A0A1E5E1E0"/>
<keyword evidence="13" id="KW-1185">Reference proteome</keyword>
<sequence length="240" mass="27440">MTTLFIADLHLSILRPDITECFLTFMRDEASQAEALYVLGDLFEFWIGDDDNSPFHSSIKEAFMALTQAGVACYFIQGNRDFLLGKRFCKDTGITLLPETAVIDLYGVPTVILHGDTLCTMDEKYQEFRKTVHKPWLQAIFNRIPLFIRRKIVSHVQSKIRAQKQTKQMNIMDVTPQEVITVLENNHVIQMIHGHTHRPNIHQHSTMNGSATRIVLGDWYTQGSILVCTPNGNTLTTREF</sequence>
<gene>
    <name evidence="10" type="primary">lpxH</name>
    <name evidence="12" type="ORF">A1QC_09960</name>
</gene>
<feature type="binding site" evidence="10">
    <location>
        <position position="195"/>
    </location>
    <ligand>
        <name>substrate</name>
    </ligand>
</feature>
<evidence type="ECO:0000256" key="9">
    <source>
        <dbReference type="ARBA" id="ARBA00023211"/>
    </source>
</evidence>
<evidence type="ECO:0000313" key="12">
    <source>
        <dbReference type="EMBL" id="OEF24832.1"/>
    </source>
</evidence>
<dbReference type="Gene3D" id="3.60.21.10">
    <property type="match status" value="1"/>
</dbReference>
<keyword evidence="3 10" id="KW-0997">Cell inner membrane</keyword>
<evidence type="ECO:0000256" key="8">
    <source>
        <dbReference type="ARBA" id="ARBA00023136"/>
    </source>
</evidence>
<comment type="caution">
    <text evidence="10">Lacks conserved residue(s) required for the propagation of feature annotation.</text>
</comment>
<feature type="binding site" evidence="10">
    <location>
        <position position="79"/>
    </location>
    <ligand>
        <name>Mn(2+)</name>
        <dbReference type="ChEBI" id="CHEBI:29035"/>
        <label>2</label>
    </ligand>
</feature>
<dbReference type="GO" id="GO:0019897">
    <property type="term" value="C:extrinsic component of plasma membrane"/>
    <property type="evidence" value="ECO:0007669"/>
    <property type="project" value="UniProtKB-UniRule"/>
</dbReference>
<feature type="domain" description="Calcineurin-like phosphoesterase" evidence="11">
    <location>
        <begin position="1"/>
        <end position="199"/>
    </location>
</feature>
<dbReference type="STRING" id="1188252.A1QC_09960"/>
<evidence type="ECO:0000256" key="5">
    <source>
        <dbReference type="ARBA" id="ARBA00022723"/>
    </source>
</evidence>
<dbReference type="OrthoDB" id="9783283at2"/>
<feature type="binding site" evidence="10">
    <location>
        <position position="10"/>
    </location>
    <ligand>
        <name>Mn(2+)</name>
        <dbReference type="ChEBI" id="CHEBI:29035"/>
        <label>1</label>
    </ligand>
</feature>
<dbReference type="PANTHER" id="PTHR34990">
    <property type="entry name" value="UDP-2,3-DIACYLGLUCOSAMINE HYDROLASE-RELATED"/>
    <property type="match status" value="1"/>
</dbReference>
<dbReference type="CDD" id="cd07398">
    <property type="entry name" value="MPP_YbbF-LpxH"/>
    <property type="match status" value="1"/>
</dbReference>
<proteinExistence type="inferred from homology"/>
<name>A0A1E5E1E0_9VIBR</name>
<feature type="binding site" evidence="10">
    <location>
        <position position="41"/>
    </location>
    <ligand>
        <name>Mn(2+)</name>
        <dbReference type="ChEBI" id="CHEBI:29035"/>
        <label>2</label>
    </ligand>
</feature>
<accession>A0A1E5E1E0</accession>
<dbReference type="GO" id="GO:0005737">
    <property type="term" value="C:cytoplasm"/>
    <property type="evidence" value="ECO:0007669"/>
    <property type="project" value="InterPro"/>
</dbReference>
<dbReference type="InterPro" id="IPR010138">
    <property type="entry name" value="UDP-diacylglucosamine_Hdrlase"/>
</dbReference>
<feature type="binding site" evidence="10">
    <location>
        <position position="41"/>
    </location>
    <ligand>
        <name>Mn(2+)</name>
        <dbReference type="ChEBI" id="CHEBI:29035"/>
        <label>1</label>
    </ligand>
</feature>
<evidence type="ECO:0000256" key="3">
    <source>
        <dbReference type="ARBA" id="ARBA00022519"/>
    </source>
</evidence>
<evidence type="ECO:0000313" key="13">
    <source>
        <dbReference type="Proteomes" id="UP000094070"/>
    </source>
</evidence>
<feature type="binding site" evidence="10">
    <location>
        <position position="195"/>
    </location>
    <ligand>
        <name>Mn(2+)</name>
        <dbReference type="ChEBI" id="CHEBI:29035"/>
        <label>2</label>
    </ligand>
</feature>
<comment type="subcellular location">
    <subcellularLocation>
        <location evidence="10">Cell inner membrane</location>
        <topology evidence="10">Peripheral membrane protein</topology>
        <orientation evidence="10">Cytoplasmic side</orientation>
    </subcellularLocation>
</comment>
<evidence type="ECO:0000256" key="2">
    <source>
        <dbReference type="ARBA" id="ARBA00022516"/>
    </source>
</evidence>
<comment type="function">
    <text evidence="10">Hydrolyzes the pyrophosphate bond of UDP-2,3-diacylglucosamine to yield 2,3-diacylglucosamine 1-phosphate (lipid X) and UMP by catalyzing the attack of water at the alpha-P atom. Involved in the biosynthesis of lipid A, a phosphorylated glycolipid that anchors the lipopolysaccharide to the outer membrane of the cell.</text>
</comment>
<reference evidence="12 13" key="1">
    <citation type="journal article" date="2012" name="Science">
        <title>Ecological populations of bacteria act as socially cohesive units of antibiotic production and resistance.</title>
        <authorList>
            <person name="Cordero O.X."/>
            <person name="Wildschutte H."/>
            <person name="Kirkup B."/>
            <person name="Proehl S."/>
            <person name="Ngo L."/>
            <person name="Hussain F."/>
            <person name="Le Roux F."/>
            <person name="Mincer T."/>
            <person name="Polz M.F."/>
        </authorList>
    </citation>
    <scope>NUCLEOTIDE SEQUENCE [LARGE SCALE GENOMIC DNA]</scope>
    <source>
        <strain evidence="12 13">1S-45</strain>
    </source>
</reference>
<dbReference type="InterPro" id="IPR004843">
    <property type="entry name" value="Calcineurin-like_PHP"/>
</dbReference>
<feature type="binding site" evidence="10">
    <location>
        <position position="114"/>
    </location>
    <ligand>
        <name>Mn(2+)</name>
        <dbReference type="ChEBI" id="CHEBI:29035"/>
        <label>2</label>
    </ligand>
</feature>
<evidence type="ECO:0000256" key="4">
    <source>
        <dbReference type="ARBA" id="ARBA00022556"/>
    </source>
</evidence>
<dbReference type="RefSeq" id="WP_017024754.1">
    <property type="nucleotide sequence ID" value="NZ_AJYK02000073.1"/>
</dbReference>
<feature type="binding site" evidence="10">
    <location>
        <begin position="79"/>
        <end position="80"/>
    </location>
    <ligand>
        <name>substrate</name>
    </ligand>
</feature>
<feature type="binding site" evidence="10">
    <location>
        <position position="197"/>
    </location>
    <ligand>
        <name>Mn(2+)</name>
        <dbReference type="ChEBI" id="CHEBI:29035"/>
        <label>1</label>
    </ligand>
</feature>
<dbReference type="PANTHER" id="PTHR34990:SF1">
    <property type="entry name" value="UDP-2,3-DIACYLGLUCOSAMINE HYDROLASE"/>
    <property type="match status" value="1"/>
</dbReference>
<comment type="catalytic activity">
    <reaction evidence="10">
        <text>UDP-2-N,3-O-bis[(3R)-3-hydroxytetradecanoyl]-alpha-D-glucosamine + H2O = 2-N,3-O-bis[(3R)-3-hydroxytetradecanoyl]-alpha-D-glucosaminyl 1-phosphate + UMP + 2 H(+)</text>
        <dbReference type="Rhea" id="RHEA:25213"/>
        <dbReference type="ChEBI" id="CHEBI:15377"/>
        <dbReference type="ChEBI" id="CHEBI:15378"/>
        <dbReference type="ChEBI" id="CHEBI:57865"/>
        <dbReference type="ChEBI" id="CHEBI:57957"/>
        <dbReference type="ChEBI" id="CHEBI:78847"/>
        <dbReference type="EC" id="3.6.1.54"/>
    </reaction>
</comment>
<comment type="similarity">
    <text evidence="10">Belongs to the LpxH family.</text>
</comment>
<evidence type="ECO:0000256" key="10">
    <source>
        <dbReference type="HAMAP-Rule" id="MF_00575"/>
    </source>
</evidence>
<dbReference type="NCBIfam" id="TIGR01854">
    <property type="entry name" value="lipid_A_lpxH"/>
    <property type="match status" value="1"/>
</dbReference>
<keyword evidence="2 10" id="KW-0444">Lipid biosynthesis</keyword>
<dbReference type="UniPathway" id="UPA00359">
    <property type="reaction ID" value="UER00480"/>
</dbReference>
<keyword evidence="5 10" id="KW-0479">Metal-binding</keyword>
<dbReference type="SUPFAM" id="SSF56300">
    <property type="entry name" value="Metallo-dependent phosphatases"/>
    <property type="match status" value="1"/>
</dbReference>
<comment type="cofactor">
    <cofactor evidence="10">
        <name>Mn(2+)</name>
        <dbReference type="ChEBI" id="CHEBI:29035"/>
    </cofactor>
    <text evidence="10">Binds 2 Mn(2+) ions per subunit in a binuclear metal center.</text>
</comment>
<evidence type="ECO:0000259" key="11">
    <source>
        <dbReference type="Pfam" id="PF00149"/>
    </source>
</evidence>
<evidence type="ECO:0000256" key="1">
    <source>
        <dbReference type="ARBA" id="ARBA00022475"/>
    </source>
</evidence>
<dbReference type="EC" id="3.6.1.54" evidence="10"/>
<dbReference type="Proteomes" id="UP000094070">
    <property type="component" value="Unassembled WGS sequence"/>
</dbReference>
<dbReference type="InterPro" id="IPR043461">
    <property type="entry name" value="LpxH-like"/>
</dbReference>
<evidence type="ECO:0000256" key="7">
    <source>
        <dbReference type="ARBA" id="ARBA00023098"/>
    </source>
</evidence>
<feature type="binding site" evidence="10">
    <location>
        <position position="164"/>
    </location>
    <ligand>
        <name>substrate</name>
    </ligand>
</feature>
<dbReference type="NCBIfam" id="NF003743">
    <property type="entry name" value="PRK05340.1"/>
    <property type="match status" value="1"/>
</dbReference>
<keyword evidence="9 10" id="KW-0464">Manganese</keyword>
<dbReference type="GO" id="GO:0009245">
    <property type="term" value="P:lipid A biosynthetic process"/>
    <property type="evidence" value="ECO:0007669"/>
    <property type="project" value="UniProtKB-UniRule"/>
</dbReference>
<comment type="pathway">
    <text evidence="10">Glycolipid biosynthesis; lipid IV(A) biosynthesis; lipid IV(A) from (3R)-3-hydroxytetradecanoyl-[acyl-carrier-protein] and UDP-N-acetyl-alpha-D-glucosamine: step 4/6.</text>
</comment>
<dbReference type="GO" id="GO:0030145">
    <property type="term" value="F:manganese ion binding"/>
    <property type="evidence" value="ECO:0007669"/>
    <property type="project" value="UniProtKB-UniRule"/>
</dbReference>
<keyword evidence="1 10" id="KW-1003">Cell membrane</keyword>
<dbReference type="Pfam" id="PF00149">
    <property type="entry name" value="Metallophos"/>
    <property type="match status" value="1"/>
</dbReference>
<evidence type="ECO:0000256" key="6">
    <source>
        <dbReference type="ARBA" id="ARBA00022801"/>
    </source>
</evidence>
<dbReference type="InterPro" id="IPR029052">
    <property type="entry name" value="Metallo-depent_PP-like"/>
</dbReference>
<keyword evidence="8 10" id="KW-0472">Membrane</keyword>
<feature type="binding site" evidence="10">
    <location>
        <position position="8"/>
    </location>
    <ligand>
        <name>Mn(2+)</name>
        <dbReference type="ChEBI" id="CHEBI:29035"/>
        <label>1</label>
    </ligand>
</feature>
<dbReference type="EMBL" id="AJYK02000073">
    <property type="protein sequence ID" value="OEF24832.1"/>
    <property type="molecule type" value="Genomic_DNA"/>
</dbReference>
<comment type="caution">
    <text evidence="12">The sequence shown here is derived from an EMBL/GenBank/DDBJ whole genome shotgun (WGS) entry which is preliminary data.</text>
</comment>
<dbReference type="eggNOG" id="COG2908">
    <property type="taxonomic scope" value="Bacteria"/>
</dbReference>
<feature type="binding site" evidence="10">
    <location>
        <position position="122"/>
    </location>
    <ligand>
        <name>substrate</name>
    </ligand>
</feature>
<feature type="binding site" evidence="10">
    <location>
        <position position="167"/>
    </location>
    <ligand>
        <name>substrate</name>
    </ligand>
</feature>
<dbReference type="GO" id="GO:0008758">
    <property type="term" value="F:UDP-2,3-diacylglucosamine hydrolase activity"/>
    <property type="evidence" value="ECO:0007669"/>
    <property type="project" value="UniProtKB-UniRule"/>
</dbReference>
<organism evidence="12 13">
    <name type="scientific">Vibrio rumoiensis 1S-45</name>
    <dbReference type="NCBI Taxonomy" id="1188252"/>
    <lineage>
        <taxon>Bacteria</taxon>
        <taxon>Pseudomonadati</taxon>
        <taxon>Pseudomonadota</taxon>
        <taxon>Gammaproteobacteria</taxon>
        <taxon>Vibrionales</taxon>
        <taxon>Vibrionaceae</taxon>
        <taxon>Vibrio</taxon>
    </lineage>
</organism>
<dbReference type="HAMAP" id="MF_00575">
    <property type="entry name" value="LpxH"/>
    <property type="match status" value="1"/>
</dbReference>
<protein>
    <recommendedName>
        <fullName evidence="10">UDP-2,3-diacylglucosamine hydrolase</fullName>
        <ecNumber evidence="10">3.6.1.54</ecNumber>
    </recommendedName>
    <alternativeName>
        <fullName evidence="10">UDP-2,3-diacylglucosamine diphosphatase</fullName>
    </alternativeName>
</protein>
<keyword evidence="6 10" id="KW-0378">Hydrolase</keyword>
<keyword evidence="7 10" id="KW-0443">Lipid metabolism</keyword>